<dbReference type="CDD" id="cd00739">
    <property type="entry name" value="DHPS"/>
    <property type="match status" value="1"/>
</dbReference>
<evidence type="ECO:0000259" key="11">
    <source>
        <dbReference type="PROSITE" id="PS50972"/>
    </source>
</evidence>
<keyword evidence="6 10" id="KW-0808">Transferase</keyword>
<dbReference type="SUPFAM" id="SSF51717">
    <property type="entry name" value="Dihydropteroate synthetase-like"/>
    <property type="match status" value="1"/>
</dbReference>
<organism evidence="12 13">
    <name type="scientific">Rhodococcus jostii</name>
    <dbReference type="NCBI Taxonomy" id="132919"/>
    <lineage>
        <taxon>Bacteria</taxon>
        <taxon>Bacillati</taxon>
        <taxon>Actinomycetota</taxon>
        <taxon>Actinomycetes</taxon>
        <taxon>Mycobacteriales</taxon>
        <taxon>Nocardiaceae</taxon>
        <taxon>Rhodococcus</taxon>
    </lineage>
</organism>
<dbReference type="InterPro" id="IPR000489">
    <property type="entry name" value="Pterin-binding_dom"/>
</dbReference>
<dbReference type="PROSITE" id="PS50972">
    <property type="entry name" value="PTERIN_BINDING"/>
    <property type="match status" value="1"/>
</dbReference>
<dbReference type="Pfam" id="PF00809">
    <property type="entry name" value="Pterin_bind"/>
    <property type="match status" value="1"/>
</dbReference>
<dbReference type="GO" id="GO:0046872">
    <property type="term" value="F:metal ion binding"/>
    <property type="evidence" value="ECO:0007669"/>
    <property type="project" value="UniProtKB-KW"/>
</dbReference>
<name>A0A1H4X5L3_RHOJO</name>
<dbReference type="OrthoDB" id="9811744at2"/>
<dbReference type="PROSITE" id="PS00792">
    <property type="entry name" value="DHPS_1"/>
    <property type="match status" value="1"/>
</dbReference>
<dbReference type="NCBIfam" id="TIGR01496">
    <property type="entry name" value="DHPS"/>
    <property type="match status" value="1"/>
</dbReference>
<dbReference type="GO" id="GO:0004156">
    <property type="term" value="F:dihydropteroate synthase activity"/>
    <property type="evidence" value="ECO:0007669"/>
    <property type="project" value="UniProtKB-EC"/>
</dbReference>
<dbReference type="PROSITE" id="PS00793">
    <property type="entry name" value="DHPS_2"/>
    <property type="match status" value="1"/>
</dbReference>
<dbReference type="EMBL" id="FNTL01000004">
    <property type="protein sequence ID" value="SED00879.1"/>
    <property type="molecule type" value="Genomic_DNA"/>
</dbReference>
<evidence type="ECO:0000256" key="7">
    <source>
        <dbReference type="ARBA" id="ARBA00022723"/>
    </source>
</evidence>
<dbReference type="RefSeq" id="WP_073361304.1">
    <property type="nucleotide sequence ID" value="NZ_FNTL01000004.1"/>
</dbReference>
<dbReference type="Gene3D" id="3.20.20.20">
    <property type="entry name" value="Dihydropteroate synthase-like"/>
    <property type="match status" value="1"/>
</dbReference>
<dbReference type="UniPathway" id="UPA00077">
    <property type="reaction ID" value="UER00156"/>
</dbReference>
<evidence type="ECO:0000313" key="12">
    <source>
        <dbReference type="EMBL" id="SED00879.1"/>
    </source>
</evidence>
<dbReference type="GO" id="GO:0046654">
    <property type="term" value="P:tetrahydrofolate biosynthetic process"/>
    <property type="evidence" value="ECO:0007669"/>
    <property type="project" value="UniProtKB-UniPathway"/>
</dbReference>
<keyword evidence="7 10" id="KW-0479">Metal-binding</keyword>
<keyword evidence="9 10" id="KW-0289">Folate biosynthesis</keyword>
<proteinExistence type="inferred from homology"/>
<evidence type="ECO:0000256" key="1">
    <source>
        <dbReference type="ARBA" id="ARBA00000012"/>
    </source>
</evidence>
<evidence type="ECO:0000256" key="6">
    <source>
        <dbReference type="ARBA" id="ARBA00022679"/>
    </source>
</evidence>
<dbReference type="GO" id="GO:0046656">
    <property type="term" value="P:folic acid biosynthetic process"/>
    <property type="evidence" value="ECO:0007669"/>
    <property type="project" value="UniProtKB-KW"/>
</dbReference>
<dbReference type="Proteomes" id="UP000183407">
    <property type="component" value="Unassembled WGS sequence"/>
</dbReference>
<dbReference type="GO" id="GO:0005829">
    <property type="term" value="C:cytosol"/>
    <property type="evidence" value="ECO:0007669"/>
    <property type="project" value="TreeGrafter"/>
</dbReference>
<dbReference type="AlphaFoldDB" id="A0A1H4X5L3"/>
<evidence type="ECO:0000256" key="5">
    <source>
        <dbReference type="ARBA" id="ARBA00012458"/>
    </source>
</evidence>
<accession>A0A1H4X5L3</accession>
<dbReference type="InterPro" id="IPR011005">
    <property type="entry name" value="Dihydropteroate_synth-like_sf"/>
</dbReference>
<dbReference type="PANTHER" id="PTHR20941:SF1">
    <property type="entry name" value="FOLIC ACID SYNTHESIS PROTEIN FOL1"/>
    <property type="match status" value="1"/>
</dbReference>
<dbReference type="EC" id="2.5.1.15" evidence="5 10"/>
<comment type="pathway">
    <text evidence="3 10">Cofactor biosynthesis; tetrahydrofolate biosynthesis; 7,8-dihydrofolate from 2-amino-4-hydroxy-6-hydroxymethyl-7,8-dihydropteridine diphosphate and 4-aminobenzoate: step 1/2.</text>
</comment>
<evidence type="ECO:0000256" key="3">
    <source>
        <dbReference type="ARBA" id="ARBA00004763"/>
    </source>
</evidence>
<protein>
    <recommendedName>
        <fullName evidence="5 10">Dihydropteroate synthase</fullName>
        <shortName evidence="10">DHPS</shortName>
        <ecNumber evidence="5 10">2.5.1.15</ecNumber>
    </recommendedName>
    <alternativeName>
        <fullName evidence="10">Dihydropteroate pyrophosphorylase</fullName>
    </alternativeName>
</protein>
<dbReference type="PANTHER" id="PTHR20941">
    <property type="entry name" value="FOLATE SYNTHESIS PROTEINS"/>
    <property type="match status" value="1"/>
</dbReference>
<comment type="similarity">
    <text evidence="4 10">Belongs to the DHPS family.</text>
</comment>
<comment type="catalytic activity">
    <reaction evidence="1">
        <text>(7,8-dihydropterin-6-yl)methyl diphosphate + 4-aminobenzoate = 7,8-dihydropteroate + diphosphate</text>
        <dbReference type="Rhea" id="RHEA:19949"/>
        <dbReference type="ChEBI" id="CHEBI:17836"/>
        <dbReference type="ChEBI" id="CHEBI:17839"/>
        <dbReference type="ChEBI" id="CHEBI:33019"/>
        <dbReference type="ChEBI" id="CHEBI:72950"/>
        <dbReference type="EC" id="2.5.1.15"/>
    </reaction>
</comment>
<comment type="function">
    <text evidence="10">Catalyzes the condensation of para-aminobenzoate (pABA) with 6-hydroxymethyl-7,8-dihydropterin diphosphate (DHPt-PP) to form 7,8-dihydropteroate (H2Pte), the immediate precursor of folate derivatives.</text>
</comment>
<feature type="domain" description="Pterin-binding" evidence="11">
    <location>
        <begin position="24"/>
        <end position="276"/>
    </location>
</feature>
<evidence type="ECO:0000313" key="13">
    <source>
        <dbReference type="Proteomes" id="UP000183407"/>
    </source>
</evidence>
<evidence type="ECO:0000256" key="8">
    <source>
        <dbReference type="ARBA" id="ARBA00022842"/>
    </source>
</evidence>
<dbReference type="InterPro" id="IPR045031">
    <property type="entry name" value="DHP_synth-like"/>
</dbReference>
<comment type="cofactor">
    <cofactor evidence="2 10">
        <name>Mg(2+)</name>
        <dbReference type="ChEBI" id="CHEBI:18420"/>
    </cofactor>
</comment>
<evidence type="ECO:0000256" key="9">
    <source>
        <dbReference type="ARBA" id="ARBA00022909"/>
    </source>
</evidence>
<sequence length="299" mass="31115">MAPPPVLIASRPDRLLTALAHDVPVVCGIVNVTPDSFSDGGRYLDTSAAVEHGLSLVAEGAGLLDVGGESTRPGSRPPSVSDEIDRVVPVIDALARRTAVPISVDTSRPEVMREAVAAGATLINDVRALRVRGALRAAAELQVPVCLMHMQGDPESMQKAPTYTDVVGEVRRFLVARITACLEAGIPSSHILVDPGFGFGKSLTHNLELLSELHQIADLDLPVMAGLSRKGMVGAITGRDVDQRLAGSVAAALVAAQNGAAVLRVHDVAATVDAVSVLRALVYRGPAHSTPVPNRASAL</sequence>
<keyword evidence="8 10" id="KW-0460">Magnesium</keyword>
<reference evidence="13" key="1">
    <citation type="submission" date="2016-10" db="EMBL/GenBank/DDBJ databases">
        <authorList>
            <person name="Varghese N."/>
        </authorList>
    </citation>
    <scope>NUCLEOTIDE SEQUENCE [LARGE SCALE GENOMIC DNA]</scope>
    <source>
        <strain evidence="13">DSM 44719</strain>
    </source>
</reference>
<gene>
    <name evidence="12" type="ORF">SAMN04490220_3208</name>
</gene>
<dbReference type="InterPro" id="IPR006390">
    <property type="entry name" value="DHP_synth_dom"/>
</dbReference>
<evidence type="ECO:0000256" key="2">
    <source>
        <dbReference type="ARBA" id="ARBA00001946"/>
    </source>
</evidence>
<evidence type="ECO:0000256" key="10">
    <source>
        <dbReference type="RuleBase" id="RU361205"/>
    </source>
</evidence>
<evidence type="ECO:0000256" key="4">
    <source>
        <dbReference type="ARBA" id="ARBA00009503"/>
    </source>
</evidence>